<reference evidence="7 8" key="3">
    <citation type="submission" date="2015-01" db="EMBL/GenBank/DDBJ databases">
        <authorList>
            <consortium name="NBRP consortium"/>
            <person name="Sawabe T."/>
            <person name="Meirelles P."/>
            <person name="Feng G."/>
            <person name="Sayaka M."/>
            <person name="Hattori M."/>
            <person name="Ohkuma M."/>
        </authorList>
    </citation>
    <scope>NUCLEOTIDE SEQUENCE [LARGE SCALE GENOMIC DNA]</scope>
    <source>
        <strain evidence="7">JCM 19241</strain>
        <strain evidence="5 8">JCM19232</strain>
        <strain evidence="6">JCM19241</strain>
    </source>
</reference>
<gene>
    <name evidence="5" type="ORF">JCM19232_5590</name>
    <name evidence="6" type="ORF">JCM19241_2629</name>
</gene>
<accession>A0A0B8QEV1</accession>
<evidence type="ECO:0000313" key="7">
    <source>
        <dbReference type="Proteomes" id="UP000031666"/>
    </source>
</evidence>
<feature type="domain" description="2-oxoglutarate dehydrogenase E1 component/KDG C-terminal" evidence="4">
    <location>
        <begin position="29"/>
        <end position="105"/>
    </location>
</feature>
<dbReference type="PANTHER" id="PTHR23152">
    <property type="entry name" value="2-OXOGLUTARATE DEHYDROGENASE"/>
    <property type="match status" value="1"/>
</dbReference>
<organism evidence="6 7">
    <name type="scientific">Vibrio ishigakensis</name>
    <dbReference type="NCBI Taxonomy" id="1481914"/>
    <lineage>
        <taxon>Bacteria</taxon>
        <taxon>Pseudomonadati</taxon>
        <taxon>Pseudomonadota</taxon>
        <taxon>Gammaproteobacteria</taxon>
        <taxon>Vibrionales</taxon>
        <taxon>Vibrionaceae</taxon>
        <taxon>Vibrio</taxon>
    </lineage>
</organism>
<dbReference type="GO" id="GO:0045252">
    <property type="term" value="C:oxoglutarate dehydrogenase complex"/>
    <property type="evidence" value="ECO:0007669"/>
    <property type="project" value="TreeGrafter"/>
</dbReference>
<reference evidence="6 7" key="2">
    <citation type="submission" date="2015-01" db="EMBL/GenBank/DDBJ databases">
        <title>Vibrio sp. C94 JCM 19241 whole genome shotgun sequence.</title>
        <authorList>
            <person name="Sawabe T."/>
            <person name="Meirelles P."/>
            <person name="Feng G."/>
            <person name="Sayaka M."/>
            <person name="Hattori M."/>
            <person name="Ohkuma M."/>
        </authorList>
    </citation>
    <scope>NUCLEOTIDE SEQUENCE [LARGE SCALE GENOMIC DNA]</scope>
    <source>
        <strain evidence="7">JCM 19241</strain>
        <strain evidence="6">JCM19241</strain>
    </source>
</reference>
<dbReference type="GO" id="GO:0006099">
    <property type="term" value="P:tricarboxylic acid cycle"/>
    <property type="evidence" value="ECO:0007669"/>
    <property type="project" value="TreeGrafter"/>
</dbReference>
<keyword evidence="2 6" id="KW-0560">Oxidoreductase</keyword>
<evidence type="ECO:0000313" key="8">
    <source>
        <dbReference type="Proteomes" id="UP000031670"/>
    </source>
</evidence>
<dbReference type="EC" id="1.2.4.2" evidence="6"/>
<comment type="caution">
    <text evidence="6">The sequence shown here is derived from an EMBL/GenBank/DDBJ whole genome shotgun (WGS) entry which is preliminary data.</text>
</comment>
<comment type="cofactor">
    <cofactor evidence="1">
        <name>thiamine diphosphate</name>
        <dbReference type="ChEBI" id="CHEBI:58937"/>
    </cofactor>
</comment>
<dbReference type="PANTHER" id="PTHR23152:SF4">
    <property type="entry name" value="2-OXOADIPATE DEHYDROGENASE COMPLEX COMPONENT E1"/>
    <property type="match status" value="1"/>
</dbReference>
<reference evidence="5 8" key="1">
    <citation type="submission" date="2015-01" db="EMBL/GenBank/DDBJ databases">
        <title>Vibrio sp. C5 JCM 19232 whole genome shotgun sequence.</title>
        <authorList>
            <person name="Sawabe T."/>
            <person name="Meirelles P."/>
            <person name="Feng G."/>
            <person name="Sayaka M."/>
            <person name="Hattori M."/>
            <person name="Ohkuma M."/>
        </authorList>
    </citation>
    <scope>NUCLEOTIDE SEQUENCE [LARGE SCALE GENOMIC DNA]</scope>
    <source>
        <strain evidence="5 8">JCM19232</strain>
    </source>
</reference>
<dbReference type="STRING" id="1481914.JCM19241_2629"/>
<dbReference type="Pfam" id="PF16870">
    <property type="entry name" value="OxoGdeHyase_C"/>
    <property type="match status" value="1"/>
</dbReference>
<evidence type="ECO:0000256" key="3">
    <source>
        <dbReference type="ARBA" id="ARBA00023052"/>
    </source>
</evidence>
<dbReference type="EMBL" id="BBSA01000003">
    <property type="protein sequence ID" value="GAM61289.1"/>
    <property type="molecule type" value="Genomic_DNA"/>
</dbReference>
<accession>A0A0B8PEN7</accession>
<evidence type="ECO:0000256" key="2">
    <source>
        <dbReference type="ARBA" id="ARBA00023002"/>
    </source>
</evidence>
<dbReference type="Proteomes" id="UP000031670">
    <property type="component" value="Unassembled WGS sequence"/>
</dbReference>
<sequence>MLRRQVVRPMRRPLIVMSPKSLLRHPLCTSTLEELAEGTFQPVINEIDELEPSKIRRVVFCSGKVYFDLLEERRKREIDDVAIIRVEQLYPFPLTDVREAISIYHK</sequence>
<dbReference type="EMBL" id="BBSC01000001">
    <property type="protein sequence ID" value="GAM73174.1"/>
    <property type="molecule type" value="Genomic_DNA"/>
</dbReference>
<dbReference type="InterPro" id="IPR042179">
    <property type="entry name" value="KGD_C_sf"/>
</dbReference>
<dbReference type="InterPro" id="IPR031717">
    <property type="entry name" value="ODO-1/KGD_C"/>
</dbReference>
<evidence type="ECO:0000313" key="6">
    <source>
        <dbReference type="EMBL" id="GAM73174.1"/>
    </source>
</evidence>
<evidence type="ECO:0000313" key="5">
    <source>
        <dbReference type="EMBL" id="GAM61289.1"/>
    </source>
</evidence>
<dbReference type="Proteomes" id="UP000031666">
    <property type="component" value="Unassembled WGS sequence"/>
</dbReference>
<evidence type="ECO:0000259" key="4">
    <source>
        <dbReference type="Pfam" id="PF16870"/>
    </source>
</evidence>
<dbReference type="AlphaFoldDB" id="A0A0B8QEV1"/>
<dbReference type="GO" id="GO:0004591">
    <property type="term" value="F:oxoglutarate dehydrogenase (succinyl-transferring) activity"/>
    <property type="evidence" value="ECO:0007669"/>
    <property type="project" value="UniProtKB-EC"/>
</dbReference>
<keyword evidence="3" id="KW-0786">Thiamine pyrophosphate</keyword>
<dbReference type="InterPro" id="IPR011603">
    <property type="entry name" value="2oxoglutarate_DH_E1"/>
</dbReference>
<dbReference type="GO" id="GO:0030976">
    <property type="term" value="F:thiamine pyrophosphate binding"/>
    <property type="evidence" value="ECO:0007669"/>
    <property type="project" value="InterPro"/>
</dbReference>
<protein>
    <submittedName>
        <fullName evidence="6">2-oxoglutarate dehydrogenase E1 component</fullName>
        <ecNumber evidence="6">1.2.4.2</ecNumber>
    </submittedName>
</protein>
<proteinExistence type="predicted"/>
<name>A0A0B8QEV1_9VIBR</name>
<dbReference type="GO" id="GO:0005829">
    <property type="term" value="C:cytosol"/>
    <property type="evidence" value="ECO:0007669"/>
    <property type="project" value="TreeGrafter"/>
</dbReference>
<evidence type="ECO:0000256" key="1">
    <source>
        <dbReference type="ARBA" id="ARBA00001964"/>
    </source>
</evidence>
<dbReference type="Gene3D" id="3.40.50.11610">
    <property type="entry name" value="Multifunctional 2-oxoglutarate metabolism enzyme, C-terminal domain"/>
    <property type="match status" value="1"/>
</dbReference>